<reference evidence="2 3" key="1">
    <citation type="journal article" date="2015" name="Genome Biol. Evol.">
        <title>The genome of winter moth (Operophtera brumata) provides a genomic perspective on sexual dimorphism and phenology.</title>
        <authorList>
            <person name="Derks M.F."/>
            <person name="Smit S."/>
            <person name="Salis L."/>
            <person name="Schijlen E."/>
            <person name="Bossers A."/>
            <person name="Mateman C."/>
            <person name="Pijl A.S."/>
            <person name="de Ridder D."/>
            <person name="Groenen M.A."/>
            <person name="Visser M.E."/>
            <person name="Megens H.J."/>
        </authorList>
    </citation>
    <scope>NUCLEOTIDE SEQUENCE [LARGE SCALE GENOMIC DNA]</scope>
    <source>
        <strain evidence="2">WM2013NL</strain>
        <tissue evidence="2">Head and thorax</tissue>
    </source>
</reference>
<feature type="compositionally biased region" description="Low complexity" evidence="1">
    <location>
        <begin position="62"/>
        <end position="72"/>
    </location>
</feature>
<name>A0A0L7LBD3_OPEBR</name>
<evidence type="ECO:0000313" key="3">
    <source>
        <dbReference type="Proteomes" id="UP000037510"/>
    </source>
</evidence>
<evidence type="ECO:0000313" key="2">
    <source>
        <dbReference type="EMBL" id="KOB72710.1"/>
    </source>
</evidence>
<comment type="caution">
    <text evidence="2">The sequence shown here is derived from an EMBL/GenBank/DDBJ whole genome shotgun (WGS) entry which is preliminary data.</text>
</comment>
<protein>
    <submittedName>
        <fullName evidence="2">Uncharacterized protein</fullName>
    </submittedName>
</protein>
<dbReference type="Proteomes" id="UP000037510">
    <property type="component" value="Unassembled WGS sequence"/>
</dbReference>
<gene>
    <name evidence="2" type="ORF">OBRU01_11156</name>
</gene>
<dbReference type="AlphaFoldDB" id="A0A0L7LBD3"/>
<proteinExistence type="predicted"/>
<sequence length="189" mass="21317">MFCGDEMRQETNGSSLCEPETDIKRNRLHYAFVEQKYARQISVCLLTAADSQESVSPPPSPTDSATSESTPTLVHIKEETMPPGTDVKEYYGAIDFNLSDTYLSKFPDYGRHLPRPLDWPNQGFDLKSPKEIDDSKDDDTGDPNLILPIELVYKNSGIFANVNIASGIKYGPYAGKWETQPLDRRYAWE</sequence>
<feature type="region of interest" description="Disordered" evidence="1">
    <location>
        <begin position="51"/>
        <end position="74"/>
    </location>
</feature>
<keyword evidence="3" id="KW-1185">Reference proteome</keyword>
<feature type="non-terminal residue" evidence="2">
    <location>
        <position position="189"/>
    </location>
</feature>
<feature type="region of interest" description="Disordered" evidence="1">
    <location>
        <begin position="120"/>
        <end position="141"/>
    </location>
</feature>
<dbReference type="EMBL" id="JTDY01001856">
    <property type="protein sequence ID" value="KOB72710.1"/>
    <property type="molecule type" value="Genomic_DNA"/>
</dbReference>
<organism evidence="2 3">
    <name type="scientific">Operophtera brumata</name>
    <name type="common">Winter moth</name>
    <name type="synonym">Phalaena brumata</name>
    <dbReference type="NCBI Taxonomy" id="104452"/>
    <lineage>
        <taxon>Eukaryota</taxon>
        <taxon>Metazoa</taxon>
        <taxon>Ecdysozoa</taxon>
        <taxon>Arthropoda</taxon>
        <taxon>Hexapoda</taxon>
        <taxon>Insecta</taxon>
        <taxon>Pterygota</taxon>
        <taxon>Neoptera</taxon>
        <taxon>Endopterygota</taxon>
        <taxon>Lepidoptera</taxon>
        <taxon>Glossata</taxon>
        <taxon>Ditrysia</taxon>
        <taxon>Geometroidea</taxon>
        <taxon>Geometridae</taxon>
        <taxon>Larentiinae</taxon>
        <taxon>Operophtera</taxon>
    </lineage>
</organism>
<evidence type="ECO:0000256" key="1">
    <source>
        <dbReference type="SAM" id="MobiDB-lite"/>
    </source>
</evidence>
<accession>A0A0L7LBD3</accession>